<keyword evidence="3" id="KW-1185">Reference proteome</keyword>
<evidence type="ECO:0000313" key="3">
    <source>
        <dbReference type="Proteomes" id="UP000586305"/>
    </source>
</evidence>
<accession>A0A849VAX3</accession>
<dbReference type="Proteomes" id="UP000586305">
    <property type="component" value="Unassembled WGS sequence"/>
</dbReference>
<feature type="domain" description="Methyltransferase FkbM" evidence="1">
    <location>
        <begin position="180"/>
        <end position="334"/>
    </location>
</feature>
<keyword evidence="2" id="KW-0489">Methyltransferase</keyword>
<dbReference type="GO" id="GO:0032259">
    <property type="term" value="P:methylation"/>
    <property type="evidence" value="ECO:0007669"/>
    <property type="project" value="UniProtKB-KW"/>
</dbReference>
<dbReference type="PANTHER" id="PTHR34203">
    <property type="entry name" value="METHYLTRANSFERASE, FKBM FAMILY PROTEIN"/>
    <property type="match status" value="1"/>
</dbReference>
<evidence type="ECO:0000313" key="2">
    <source>
        <dbReference type="EMBL" id="NOU50789.1"/>
    </source>
</evidence>
<dbReference type="GO" id="GO:0008168">
    <property type="term" value="F:methyltransferase activity"/>
    <property type="evidence" value="ECO:0007669"/>
    <property type="project" value="UniProtKB-KW"/>
</dbReference>
<reference evidence="2 3" key="1">
    <citation type="submission" date="2020-04" db="EMBL/GenBank/DDBJ databases">
        <title>Pseudoalteromonas caenipelagi sp. nov., isolated from a tidal flat.</title>
        <authorList>
            <person name="Park S."/>
            <person name="Yoon J.-H."/>
        </authorList>
    </citation>
    <scope>NUCLEOTIDE SEQUENCE [LARGE SCALE GENOMIC DNA]</scope>
    <source>
        <strain evidence="2 3">JBTF-M23</strain>
    </source>
</reference>
<dbReference type="Gene3D" id="3.40.50.720">
    <property type="entry name" value="NAD(P)-binding Rossmann-like Domain"/>
    <property type="match status" value="1"/>
</dbReference>
<organism evidence="2 3">
    <name type="scientific">Pseudoalteromonas caenipelagi</name>
    <dbReference type="NCBI Taxonomy" id="2726988"/>
    <lineage>
        <taxon>Bacteria</taxon>
        <taxon>Pseudomonadati</taxon>
        <taxon>Pseudomonadota</taxon>
        <taxon>Gammaproteobacteria</taxon>
        <taxon>Alteromonadales</taxon>
        <taxon>Pseudoalteromonadaceae</taxon>
        <taxon>Pseudoalteromonas</taxon>
    </lineage>
</organism>
<dbReference type="InterPro" id="IPR029063">
    <property type="entry name" value="SAM-dependent_MTases_sf"/>
</dbReference>
<name>A0A849VAX3_9GAMM</name>
<dbReference type="PANTHER" id="PTHR34203:SF15">
    <property type="entry name" value="SLL1173 PROTEIN"/>
    <property type="match status" value="1"/>
</dbReference>
<protein>
    <submittedName>
        <fullName evidence="2">FkbM family methyltransferase</fullName>
    </submittedName>
</protein>
<dbReference type="SUPFAM" id="SSF53335">
    <property type="entry name" value="S-adenosyl-L-methionine-dependent methyltransferases"/>
    <property type="match status" value="1"/>
</dbReference>
<dbReference type="InterPro" id="IPR006342">
    <property type="entry name" value="FkbM_mtfrase"/>
</dbReference>
<dbReference type="EMBL" id="JABBPG010000003">
    <property type="protein sequence ID" value="NOU50789.1"/>
    <property type="molecule type" value="Genomic_DNA"/>
</dbReference>
<keyword evidence="2" id="KW-0808">Transferase</keyword>
<dbReference type="RefSeq" id="WP_171625866.1">
    <property type="nucleotide sequence ID" value="NZ_JABBPG010000003.1"/>
</dbReference>
<dbReference type="AlphaFoldDB" id="A0A849VAX3"/>
<gene>
    <name evidence="2" type="ORF">HG263_09620</name>
</gene>
<sequence>MTNNQQVAIYGAGGNGQKVYQALKQENVNVAFFIDLYSEASDFDGCPIYRPNAIPDKSVLTLVSVSCTSEQIKQALQQQGVKSCMNMNEIIAQFPSVLEQFFTPSYQQKLKMSVERDAKQLAWFRENLEDDQSKRCLDDILSFRSAVNNKSYVKNDWLVQYFPPWLLELPMWQNGINFVDCGAYIGDTLDSAVETLENANIKLNSIICFEPDPANYSNLQKKAYALRNKPFLTQLYPCGVWHSNTILSFDARQSQGKFDDTNNVLELGKSLPVVALDQTCIGSKINFIKMDIEGTEPQAIDGAKQIIQSSNPLLAISVYHEPEHLWQIAKQIHELNPNYKFKLHCHGDFGLEIILYAIPAS</sequence>
<proteinExistence type="predicted"/>
<comment type="caution">
    <text evidence="2">The sequence shown here is derived from an EMBL/GenBank/DDBJ whole genome shotgun (WGS) entry which is preliminary data.</text>
</comment>
<dbReference type="Pfam" id="PF05050">
    <property type="entry name" value="Methyltransf_21"/>
    <property type="match status" value="1"/>
</dbReference>
<dbReference type="Gene3D" id="3.40.50.150">
    <property type="entry name" value="Vaccinia Virus protein VP39"/>
    <property type="match status" value="1"/>
</dbReference>
<dbReference type="InterPro" id="IPR052514">
    <property type="entry name" value="SAM-dependent_MTase"/>
</dbReference>
<dbReference type="NCBIfam" id="TIGR01444">
    <property type="entry name" value="fkbM_fam"/>
    <property type="match status" value="1"/>
</dbReference>
<evidence type="ECO:0000259" key="1">
    <source>
        <dbReference type="Pfam" id="PF05050"/>
    </source>
</evidence>